<dbReference type="RefSeq" id="WP_089681001.1">
    <property type="nucleotide sequence ID" value="NZ_FNFO01000003.1"/>
</dbReference>
<keyword evidence="3" id="KW-1185">Reference proteome</keyword>
<sequence length="81" mass="8941">MMHKYRKPTGWFLLVLGPFLGASNLVTLAYTDFDLTDAVGAPGTLGNFMIGFLGMSLMLTGRNLLRKTEDADTADYETEFT</sequence>
<gene>
    <name evidence="2" type="ORF">SAMN05421823_103101</name>
</gene>
<accession>A0A1G9DEF5</accession>
<keyword evidence="1" id="KW-1133">Transmembrane helix</keyword>
<dbReference type="Proteomes" id="UP000198510">
    <property type="component" value="Unassembled WGS sequence"/>
</dbReference>
<feature type="transmembrane region" description="Helical" evidence="1">
    <location>
        <begin position="39"/>
        <end position="59"/>
    </location>
</feature>
<dbReference type="EMBL" id="FNFO01000003">
    <property type="protein sequence ID" value="SDK62256.1"/>
    <property type="molecule type" value="Genomic_DNA"/>
</dbReference>
<reference evidence="2 3" key="1">
    <citation type="submission" date="2016-10" db="EMBL/GenBank/DDBJ databases">
        <authorList>
            <person name="de Groot N.N."/>
        </authorList>
    </citation>
    <scope>NUCLEOTIDE SEQUENCE [LARGE SCALE GENOMIC DNA]</scope>
    <source>
        <strain evidence="2 3">DSM 25186</strain>
    </source>
</reference>
<evidence type="ECO:0000256" key="1">
    <source>
        <dbReference type="SAM" id="Phobius"/>
    </source>
</evidence>
<keyword evidence="1" id="KW-0472">Membrane</keyword>
<keyword evidence="1" id="KW-0812">Transmembrane</keyword>
<evidence type="ECO:0000313" key="2">
    <source>
        <dbReference type="EMBL" id="SDK62256.1"/>
    </source>
</evidence>
<organism evidence="2 3">
    <name type="scientific">Catalinimonas alkaloidigena</name>
    <dbReference type="NCBI Taxonomy" id="1075417"/>
    <lineage>
        <taxon>Bacteria</taxon>
        <taxon>Pseudomonadati</taxon>
        <taxon>Bacteroidota</taxon>
        <taxon>Cytophagia</taxon>
        <taxon>Cytophagales</taxon>
        <taxon>Catalimonadaceae</taxon>
        <taxon>Catalinimonas</taxon>
    </lineage>
</organism>
<name>A0A1G9DEF5_9BACT</name>
<evidence type="ECO:0000313" key="3">
    <source>
        <dbReference type="Proteomes" id="UP000198510"/>
    </source>
</evidence>
<dbReference type="AlphaFoldDB" id="A0A1G9DEF5"/>
<dbReference type="STRING" id="1075417.SAMN05421823_103101"/>
<proteinExistence type="predicted"/>
<protein>
    <submittedName>
        <fullName evidence="2">Uncharacterized protein</fullName>
    </submittedName>
</protein>